<dbReference type="HOGENOM" id="CLU_1347509_0_0_6"/>
<dbReference type="KEGG" id="lpn:lpg2199"/>
<reference evidence="1 2" key="1">
    <citation type="journal article" date="2004" name="Science">
        <title>The genomic sequence of the accidental pathogen Legionella pneumophila.</title>
        <authorList>
            <person name="Chien M."/>
            <person name="Morozova I."/>
            <person name="Shi S."/>
            <person name="Sheng H."/>
            <person name="Chen J."/>
            <person name="Gomez S.M."/>
            <person name="Asamani G."/>
            <person name="Hill K."/>
            <person name="Nuara J."/>
            <person name="Feder M."/>
            <person name="Rineer J."/>
            <person name="Greenberg J.J."/>
            <person name="Steshenko V."/>
            <person name="Park S.H."/>
            <person name="Zhao B."/>
            <person name="Teplitskaya E."/>
            <person name="Edwards J.R."/>
            <person name="Pampou S."/>
            <person name="Georghiou A."/>
            <person name="Chou I.C."/>
            <person name="Iannuccilli W."/>
            <person name="Ulz M.E."/>
            <person name="Kim D.H."/>
            <person name="Geringer-Sameth A."/>
            <person name="Goldsberry C."/>
            <person name="Morozov P."/>
            <person name="Fischer S.G."/>
            <person name="Segal G."/>
            <person name="Qu X."/>
            <person name="Rzhetsky A."/>
            <person name="Zhang P."/>
            <person name="Cayanis E."/>
            <person name="De Jong P.J."/>
            <person name="Ju J."/>
            <person name="Kalachikov S."/>
            <person name="Shuman H.A."/>
            <person name="Russo J.J."/>
        </authorList>
    </citation>
    <scope>NUCLEOTIDE SEQUENCE [LARGE SCALE GENOMIC DNA]</scope>
    <source>
        <strain evidence="2">Philadelphia 1 / ATCC 33152 / DSM 7513</strain>
    </source>
</reference>
<dbReference type="eggNOG" id="ENOG503117Q">
    <property type="taxonomic scope" value="Bacteria"/>
</dbReference>
<dbReference type="EMBL" id="AE017354">
    <property type="protein sequence ID" value="AAU28264.1"/>
    <property type="molecule type" value="Genomic_DNA"/>
</dbReference>
<organism evidence="1 2">
    <name type="scientific">Legionella pneumophila subsp. pneumophila (strain Philadelphia 1 / ATCC 33152 / DSM 7513)</name>
    <dbReference type="NCBI Taxonomy" id="272624"/>
    <lineage>
        <taxon>Bacteria</taxon>
        <taxon>Pseudomonadati</taxon>
        <taxon>Pseudomonadota</taxon>
        <taxon>Gammaproteobacteria</taxon>
        <taxon>Legionellales</taxon>
        <taxon>Legionellaceae</taxon>
        <taxon>Legionella</taxon>
    </lineage>
</organism>
<gene>
    <name evidence="1" type="ordered locus">lpg2199</name>
</gene>
<dbReference type="AlphaFoldDB" id="Q5ZTG3"/>
<sequence>MYPNFLGMACLFHKRKNMLTINREKFEEIKNQLKEKQLVCNQIAQWKKTPLWLREMTHQPEIPPNFLNELRQIRDAIVSFEIDKNTLGLAVFYNELYKLLAPSYNVLTPIDTDHMNNHVLLLQRISNYAGKVDEHIKSLSASEVKHLDYAEFWSLLSETCSIQEVDRRKQAKEKFSQSIFLRLCQYNPKIYLDVATRLEEPAEQSNTLDF</sequence>
<dbReference type="GeneID" id="57036191"/>
<protein>
    <submittedName>
        <fullName evidence="1">Uncharacterized protein</fullName>
    </submittedName>
</protein>
<dbReference type="PaxDb" id="272624-lpg2199"/>
<dbReference type="PATRIC" id="fig|272624.6.peg.2308"/>
<accession>Q5ZTG3</accession>
<dbReference type="Proteomes" id="UP000000609">
    <property type="component" value="Chromosome"/>
</dbReference>
<proteinExistence type="predicted"/>
<name>Q5ZTG3_LEGPH</name>
<dbReference type="RefSeq" id="WP_010947908.1">
    <property type="nucleotide sequence ID" value="NC_002942.5"/>
</dbReference>
<evidence type="ECO:0000313" key="2">
    <source>
        <dbReference type="Proteomes" id="UP000000609"/>
    </source>
</evidence>
<evidence type="ECO:0000313" key="1">
    <source>
        <dbReference type="EMBL" id="AAU28264.1"/>
    </source>
</evidence>
<dbReference type="OrthoDB" id="5638190at2"/>
<keyword evidence="2" id="KW-1185">Reference proteome</keyword>